<protein>
    <submittedName>
        <fullName evidence="8">Two component transcriptional regulator, LuxR family</fullName>
    </submittedName>
</protein>
<dbReference type="Pfam" id="PF00072">
    <property type="entry name" value="Response_reg"/>
    <property type="match status" value="1"/>
</dbReference>
<dbReference type="SUPFAM" id="SSF46894">
    <property type="entry name" value="C-terminal effector domain of the bipartite response regulators"/>
    <property type="match status" value="1"/>
</dbReference>
<dbReference type="GO" id="GO:0000160">
    <property type="term" value="P:phosphorelay signal transduction system"/>
    <property type="evidence" value="ECO:0007669"/>
    <property type="project" value="InterPro"/>
</dbReference>
<dbReference type="PANTHER" id="PTHR43214">
    <property type="entry name" value="TWO-COMPONENT RESPONSE REGULATOR"/>
    <property type="match status" value="1"/>
</dbReference>
<dbReference type="SMART" id="SM00448">
    <property type="entry name" value="REC"/>
    <property type="match status" value="1"/>
</dbReference>
<evidence type="ECO:0000313" key="8">
    <source>
        <dbReference type="EMBL" id="SNR27311.1"/>
    </source>
</evidence>
<dbReference type="GO" id="GO:0006355">
    <property type="term" value="P:regulation of DNA-templated transcription"/>
    <property type="evidence" value="ECO:0007669"/>
    <property type="project" value="InterPro"/>
</dbReference>
<keyword evidence="3" id="KW-0238">DNA-binding</keyword>
<organism evidence="8 9">
    <name type="scientific">Haloechinothrix alba</name>
    <dbReference type="NCBI Taxonomy" id="664784"/>
    <lineage>
        <taxon>Bacteria</taxon>
        <taxon>Bacillati</taxon>
        <taxon>Actinomycetota</taxon>
        <taxon>Actinomycetes</taxon>
        <taxon>Pseudonocardiales</taxon>
        <taxon>Pseudonocardiaceae</taxon>
        <taxon>Haloechinothrix</taxon>
    </lineage>
</organism>
<dbReference type="RefSeq" id="WP_089299407.1">
    <property type="nucleotide sequence ID" value="NZ_FZNW01000001.1"/>
</dbReference>
<evidence type="ECO:0000256" key="4">
    <source>
        <dbReference type="ARBA" id="ARBA00023163"/>
    </source>
</evidence>
<feature type="domain" description="Response regulatory" evidence="7">
    <location>
        <begin position="3"/>
        <end position="118"/>
    </location>
</feature>
<evidence type="ECO:0000256" key="1">
    <source>
        <dbReference type="ARBA" id="ARBA00022553"/>
    </source>
</evidence>
<dbReference type="EMBL" id="FZNW01000001">
    <property type="protein sequence ID" value="SNR27311.1"/>
    <property type="molecule type" value="Genomic_DNA"/>
</dbReference>
<sequence length="222" mass="23682">MIRVLLVDDQELMRAGFHMVLGAAEDIEVAGEAGDGDAAVRLTAELDPDVVLMDIRMPGLNGVEATRRIVASHPARVLVMTTFDLDEYVYSALKAGASGFLLKDTAPGELISALRSVATGDAVVSPSITRRLLDRFADSADPPQDDSALNVLTEREREVLALVARGLSNTEIAAHLYLSEATVKTHVGRLLAKLDLRDRVQAVVLAYDTGLARPGGAPSRPS</sequence>
<reference evidence="8 9" key="1">
    <citation type="submission" date="2017-06" db="EMBL/GenBank/DDBJ databases">
        <authorList>
            <person name="Kim H.J."/>
            <person name="Triplett B.A."/>
        </authorList>
    </citation>
    <scope>NUCLEOTIDE SEQUENCE [LARGE SCALE GENOMIC DNA]</scope>
    <source>
        <strain evidence="8 9">DSM 45207</strain>
    </source>
</reference>
<dbReference type="AlphaFoldDB" id="A0A238UZE9"/>
<dbReference type="CDD" id="cd06170">
    <property type="entry name" value="LuxR_C_like"/>
    <property type="match status" value="1"/>
</dbReference>
<feature type="domain" description="HTH luxR-type" evidence="6">
    <location>
        <begin position="145"/>
        <end position="210"/>
    </location>
</feature>
<keyword evidence="9" id="KW-1185">Reference proteome</keyword>
<dbReference type="SUPFAM" id="SSF52172">
    <property type="entry name" value="CheY-like"/>
    <property type="match status" value="1"/>
</dbReference>
<dbReference type="InterPro" id="IPR058245">
    <property type="entry name" value="NreC/VraR/RcsB-like_REC"/>
</dbReference>
<feature type="modified residue" description="4-aspartylphosphate" evidence="5">
    <location>
        <position position="54"/>
    </location>
</feature>
<dbReference type="SMART" id="SM00421">
    <property type="entry name" value="HTH_LUXR"/>
    <property type="match status" value="1"/>
</dbReference>
<dbReference type="Proteomes" id="UP000198348">
    <property type="component" value="Unassembled WGS sequence"/>
</dbReference>
<dbReference type="OrthoDB" id="9808843at2"/>
<dbReference type="InterPro" id="IPR000792">
    <property type="entry name" value="Tscrpt_reg_LuxR_C"/>
</dbReference>
<dbReference type="InterPro" id="IPR039420">
    <property type="entry name" value="WalR-like"/>
</dbReference>
<dbReference type="PROSITE" id="PS50043">
    <property type="entry name" value="HTH_LUXR_2"/>
    <property type="match status" value="1"/>
</dbReference>
<dbReference type="PROSITE" id="PS00622">
    <property type="entry name" value="HTH_LUXR_1"/>
    <property type="match status" value="1"/>
</dbReference>
<dbReference type="Gene3D" id="3.40.50.2300">
    <property type="match status" value="1"/>
</dbReference>
<keyword evidence="2" id="KW-0805">Transcription regulation</keyword>
<proteinExistence type="predicted"/>
<dbReference type="PANTHER" id="PTHR43214:SF24">
    <property type="entry name" value="TRANSCRIPTIONAL REGULATORY PROTEIN NARL-RELATED"/>
    <property type="match status" value="1"/>
</dbReference>
<dbReference type="GO" id="GO:0003677">
    <property type="term" value="F:DNA binding"/>
    <property type="evidence" value="ECO:0007669"/>
    <property type="project" value="UniProtKB-KW"/>
</dbReference>
<evidence type="ECO:0000313" key="9">
    <source>
        <dbReference type="Proteomes" id="UP000198348"/>
    </source>
</evidence>
<dbReference type="Pfam" id="PF00196">
    <property type="entry name" value="GerE"/>
    <property type="match status" value="1"/>
</dbReference>
<dbReference type="InterPro" id="IPR011006">
    <property type="entry name" value="CheY-like_superfamily"/>
</dbReference>
<evidence type="ECO:0000256" key="3">
    <source>
        <dbReference type="ARBA" id="ARBA00023125"/>
    </source>
</evidence>
<evidence type="ECO:0000256" key="2">
    <source>
        <dbReference type="ARBA" id="ARBA00023015"/>
    </source>
</evidence>
<evidence type="ECO:0000256" key="5">
    <source>
        <dbReference type="PROSITE-ProRule" id="PRU00169"/>
    </source>
</evidence>
<accession>A0A238UZE9</accession>
<name>A0A238UZE9_9PSEU</name>
<evidence type="ECO:0000259" key="6">
    <source>
        <dbReference type="PROSITE" id="PS50043"/>
    </source>
</evidence>
<keyword evidence="4" id="KW-0804">Transcription</keyword>
<keyword evidence="1 5" id="KW-0597">Phosphoprotein</keyword>
<dbReference type="InterPro" id="IPR016032">
    <property type="entry name" value="Sig_transdc_resp-reg_C-effctor"/>
</dbReference>
<gene>
    <name evidence="8" type="ORF">SAMN06265360_10151</name>
</gene>
<dbReference type="PROSITE" id="PS50110">
    <property type="entry name" value="RESPONSE_REGULATORY"/>
    <property type="match status" value="1"/>
</dbReference>
<dbReference type="InterPro" id="IPR001789">
    <property type="entry name" value="Sig_transdc_resp-reg_receiver"/>
</dbReference>
<dbReference type="PRINTS" id="PR00038">
    <property type="entry name" value="HTHLUXR"/>
</dbReference>
<dbReference type="CDD" id="cd17535">
    <property type="entry name" value="REC_NarL-like"/>
    <property type="match status" value="1"/>
</dbReference>
<evidence type="ECO:0000259" key="7">
    <source>
        <dbReference type="PROSITE" id="PS50110"/>
    </source>
</evidence>